<dbReference type="InterPro" id="IPR013591">
    <property type="entry name" value="Brevis_radix_dom"/>
</dbReference>
<comment type="subcellular location">
    <subcellularLocation>
        <location evidence="1">Nucleus</location>
    </subcellularLocation>
</comment>
<name>A0A2I0B8L7_9ASPA</name>
<reference evidence="5 6" key="1">
    <citation type="journal article" date="2017" name="Nature">
        <title>The Apostasia genome and the evolution of orchids.</title>
        <authorList>
            <person name="Zhang G.Q."/>
            <person name="Liu K.W."/>
            <person name="Li Z."/>
            <person name="Lohaus R."/>
            <person name="Hsiao Y.Y."/>
            <person name="Niu S.C."/>
            <person name="Wang J.Y."/>
            <person name="Lin Y.C."/>
            <person name="Xu Q."/>
            <person name="Chen L.J."/>
            <person name="Yoshida K."/>
            <person name="Fujiwara S."/>
            <person name="Wang Z.W."/>
            <person name="Zhang Y.Q."/>
            <person name="Mitsuda N."/>
            <person name="Wang M."/>
            <person name="Liu G.H."/>
            <person name="Pecoraro L."/>
            <person name="Huang H.X."/>
            <person name="Xiao X.J."/>
            <person name="Lin M."/>
            <person name="Wu X.Y."/>
            <person name="Wu W.L."/>
            <person name="Chen Y.Y."/>
            <person name="Chang S.B."/>
            <person name="Sakamoto S."/>
            <person name="Ohme-Takagi M."/>
            <person name="Yagi M."/>
            <person name="Zeng S.J."/>
            <person name="Shen C.Y."/>
            <person name="Yeh C.M."/>
            <person name="Luo Y.B."/>
            <person name="Tsai W.C."/>
            <person name="Van de Peer Y."/>
            <person name="Liu Z.J."/>
        </authorList>
    </citation>
    <scope>NUCLEOTIDE SEQUENCE [LARGE SCALE GENOMIC DNA]</scope>
    <source>
        <strain evidence="6">cv. Shenzhen</strain>
        <tissue evidence="5">Stem</tissue>
    </source>
</reference>
<evidence type="ECO:0000313" key="5">
    <source>
        <dbReference type="EMBL" id="PKA64136.1"/>
    </source>
</evidence>
<keyword evidence="3" id="KW-0539">Nucleus</keyword>
<feature type="domain" description="BRX" evidence="4">
    <location>
        <begin position="145"/>
        <end position="182"/>
    </location>
</feature>
<gene>
    <name evidence="5" type="primary">BRX</name>
    <name evidence="5" type="ORF">AXF42_Ash005148</name>
</gene>
<accession>A0A2I0B8L7</accession>
<comment type="similarity">
    <text evidence="2">Belongs to the BRX family.</text>
</comment>
<evidence type="ECO:0000259" key="4">
    <source>
        <dbReference type="PROSITE" id="PS51514"/>
    </source>
</evidence>
<dbReference type="STRING" id="1088818.A0A2I0B8L7"/>
<dbReference type="Proteomes" id="UP000236161">
    <property type="component" value="Unassembled WGS sequence"/>
</dbReference>
<proteinExistence type="inferred from homology"/>
<dbReference type="InterPro" id="IPR044532">
    <property type="entry name" value="BRX-like"/>
</dbReference>
<protein>
    <submittedName>
        <fullName evidence="5">Protein BREVIS RADIX</fullName>
    </submittedName>
</protein>
<dbReference type="EMBL" id="KZ451906">
    <property type="protein sequence ID" value="PKA64136.1"/>
    <property type="molecule type" value="Genomic_DNA"/>
</dbReference>
<dbReference type="PROSITE" id="PS51514">
    <property type="entry name" value="BRX"/>
    <property type="match status" value="1"/>
</dbReference>
<evidence type="ECO:0000256" key="3">
    <source>
        <dbReference type="ARBA" id="ARBA00023242"/>
    </source>
</evidence>
<dbReference type="PANTHER" id="PTHR46058:SF26">
    <property type="entry name" value="PROTEIN BREVIS RADIX-LIKE 1"/>
    <property type="match status" value="1"/>
</dbReference>
<dbReference type="InterPro" id="IPR027988">
    <property type="entry name" value="BRX_N"/>
</dbReference>
<dbReference type="GO" id="GO:0005634">
    <property type="term" value="C:nucleus"/>
    <property type="evidence" value="ECO:0007669"/>
    <property type="project" value="UniProtKB-SubCell"/>
</dbReference>
<dbReference type="Pfam" id="PF13713">
    <property type="entry name" value="BRX_N"/>
    <property type="match status" value="1"/>
</dbReference>
<evidence type="ECO:0000256" key="2">
    <source>
        <dbReference type="ARBA" id="ARBA00009057"/>
    </source>
</evidence>
<dbReference type="Pfam" id="PF08381">
    <property type="entry name" value="BRX"/>
    <property type="match status" value="1"/>
</dbReference>
<evidence type="ECO:0000313" key="6">
    <source>
        <dbReference type="Proteomes" id="UP000236161"/>
    </source>
</evidence>
<keyword evidence="6" id="KW-1185">Reference proteome</keyword>
<evidence type="ECO:0000256" key="1">
    <source>
        <dbReference type="ARBA" id="ARBA00004123"/>
    </source>
</evidence>
<dbReference type="PANTHER" id="PTHR46058">
    <property type="entry name" value="PROTEIN BREVIS RADIX-LIKE 1"/>
    <property type="match status" value="1"/>
</dbReference>
<organism evidence="5 6">
    <name type="scientific">Apostasia shenzhenica</name>
    <dbReference type="NCBI Taxonomy" id="1088818"/>
    <lineage>
        <taxon>Eukaryota</taxon>
        <taxon>Viridiplantae</taxon>
        <taxon>Streptophyta</taxon>
        <taxon>Embryophyta</taxon>
        <taxon>Tracheophyta</taxon>
        <taxon>Spermatophyta</taxon>
        <taxon>Magnoliopsida</taxon>
        <taxon>Liliopsida</taxon>
        <taxon>Asparagales</taxon>
        <taxon>Orchidaceae</taxon>
        <taxon>Apostasioideae</taxon>
        <taxon>Apostasia</taxon>
    </lineage>
</organism>
<dbReference type="OrthoDB" id="10250282at2759"/>
<sequence length="182" mass="19309">MLACIACAKPELEEGGDSTARAGAPSTKDAVKSLSSQLKDMVLKFTGAYRQCEGAGGTTSYRNRPHHRYPLVVGEDYPTTDHSRERYAYLQAASSSSTPAWDFTSIRSDEGSASARAKCVIPGGSAAGKASVESDVALEDDGEAKEWIAQVEPGVQITFLSLPGGAGNDLKRIRFRSASTFV</sequence>
<dbReference type="AlphaFoldDB" id="A0A2I0B8L7"/>